<comment type="caution">
    <text evidence="2">The sequence shown here is derived from an EMBL/GenBank/DDBJ whole genome shotgun (WGS) entry which is preliminary data.</text>
</comment>
<protein>
    <submittedName>
        <fullName evidence="2">Uncharacterized protein</fullName>
    </submittedName>
</protein>
<name>A0A837DAG3_9PSEU</name>
<evidence type="ECO:0000313" key="3">
    <source>
        <dbReference type="Proteomes" id="UP000030848"/>
    </source>
</evidence>
<keyword evidence="1" id="KW-0472">Membrane</keyword>
<gene>
    <name evidence="2" type="ORF">MINT15_13920</name>
</gene>
<feature type="transmembrane region" description="Helical" evidence="1">
    <location>
        <begin position="21"/>
        <end position="46"/>
    </location>
</feature>
<accession>A0A837DAG3</accession>
<dbReference type="AlphaFoldDB" id="A0A837DAG3"/>
<evidence type="ECO:0000256" key="1">
    <source>
        <dbReference type="SAM" id="Phobius"/>
    </source>
</evidence>
<dbReference type="Proteomes" id="UP000030848">
    <property type="component" value="Unassembled WGS sequence"/>
</dbReference>
<organism evidence="2 3">
    <name type="scientific">Saccharomonospora viridis</name>
    <dbReference type="NCBI Taxonomy" id="1852"/>
    <lineage>
        <taxon>Bacteria</taxon>
        <taxon>Bacillati</taxon>
        <taxon>Actinomycetota</taxon>
        <taxon>Actinomycetes</taxon>
        <taxon>Pseudonocardiales</taxon>
        <taxon>Pseudonocardiaceae</taxon>
        <taxon>Saccharomonospora</taxon>
    </lineage>
</organism>
<evidence type="ECO:0000313" key="2">
    <source>
        <dbReference type="EMBL" id="KHF44510.1"/>
    </source>
</evidence>
<proteinExistence type="predicted"/>
<sequence>MWLDSQGSGRPLDRRARYPSGVEFFFTALMVLVVIASAWFSAYVIYRLYTDN</sequence>
<reference evidence="2 3" key="1">
    <citation type="submission" date="2014-10" db="EMBL/GenBank/DDBJ databases">
        <title>Genome sequence of Micropolyspora internatus JCM3315.</title>
        <authorList>
            <person name="Shin S.-K."/>
            <person name="Yi H."/>
        </authorList>
    </citation>
    <scope>NUCLEOTIDE SEQUENCE [LARGE SCALE GENOMIC DNA]</scope>
    <source>
        <strain evidence="2 3">JCM 3315</strain>
    </source>
</reference>
<dbReference type="EMBL" id="JRZE01000003">
    <property type="protein sequence ID" value="KHF44510.1"/>
    <property type="molecule type" value="Genomic_DNA"/>
</dbReference>
<keyword evidence="1" id="KW-0812">Transmembrane</keyword>
<keyword evidence="1" id="KW-1133">Transmembrane helix</keyword>